<dbReference type="RefSeq" id="WP_254291776.1">
    <property type="nucleotide sequence ID" value="NZ_JAMLDX010000002.1"/>
</dbReference>
<dbReference type="EMBL" id="JAMLDX010000002">
    <property type="protein sequence ID" value="MCP3729719.1"/>
    <property type="molecule type" value="Genomic_DNA"/>
</dbReference>
<gene>
    <name evidence="1" type="ORF">M9978_04685</name>
</gene>
<reference evidence="1" key="1">
    <citation type="submission" date="2022-05" db="EMBL/GenBank/DDBJ databases">
        <title>Sphingomonas sp. strain MG17 Genome sequencing and assembly.</title>
        <authorList>
            <person name="Kim I."/>
        </authorList>
    </citation>
    <scope>NUCLEOTIDE SEQUENCE</scope>
    <source>
        <strain evidence="1">MG17</strain>
    </source>
</reference>
<sequence length="109" mass="11507">MLSLLLALSAAVDTPRVVTLPKRARPAAVVVRKRTVRRAPVKRMRSAKLCVTGKCLPAAESPYRLTGLIEPKFSGKLDAVAKQTKMACGVQGAPVCPSKGAELVSAPID</sequence>
<organism evidence="1 2">
    <name type="scientific">Sphingomonas tagetis</name>
    <dbReference type="NCBI Taxonomy" id="2949092"/>
    <lineage>
        <taxon>Bacteria</taxon>
        <taxon>Pseudomonadati</taxon>
        <taxon>Pseudomonadota</taxon>
        <taxon>Alphaproteobacteria</taxon>
        <taxon>Sphingomonadales</taxon>
        <taxon>Sphingomonadaceae</taxon>
        <taxon>Sphingomonas</taxon>
    </lineage>
</organism>
<protein>
    <submittedName>
        <fullName evidence="1">Uncharacterized protein</fullName>
    </submittedName>
</protein>
<accession>A0A9X2HIF6</accession>
<comment type="caution">
    <text evidence="1">The sequence shown here is derived from an EMBL/GenBank/DDBJ whole genome shotgun (WGS) entry which is preliminary data.</text>
</comment>
<dbReference type="AlphaFoldDB" id="A0A9X2HIF6"/>
<dbReference type="Proteomes" id="UP001139451">
    <property type="component" value="Unassembled WGS sequence"/>
</dbReference>
<keyword evidence="2" id="KW-1185">Reference proteome</keyword>
<evidence type="ECO:0000313" key="2">
    <source>
        <dbReference type="Proteomes" id="UP001139451"/>
    </source>
</evidence>
<proteinExistence type="predicted"/>
<name>A0A9X2HIF6_9SPHN</name>
<evidence type="ECO:0000313" key="1">
    <source>
        <dbReference type="EMBL" id="MCP3729719.1"/>
    </source>
</evidence>